<dbReference type="Pfam" id="PF07261">
    <property type="entry name" value="DnaB_2"/>
    <property type="match status" value="1"/>
</dbReference>
<accession>A0A380NLA5</accession>
<protein>
    <submittedName>
        <fullName evidence="4">DnaD domain protein</fullName>
    </submittedName>
</protein>
<comment type="similarity">
    <text evidence="1">Belongs to the DnaB/DnaD family.</text>
</comment>
<dbReference type="PANTHER" id="PTHR39196">
    <property type="entry name" value="PRIMOSOME, DNAD SUBUNIT"/>
    <property type="match status" value="1"/>
</dbReference>
<evidence type="ECO:0000313" key="4">
    <source>
        <dbReference type="EMBL" id="SUP42424.1"/>
    </source>
</evidence>
<evidence type="ECO:0000256" key="1">
    <source>
        <dbReference type="ARBA" id="ARBA00093462"/>
    </source>
</evidence>
<dbReference type="AlphaFoldDB" id="A0A380NLA5"/>
<keyword evidence="5" id="KW-1185">Reference proteome</keyword>
<dbReference type="Pfam" id="PF14297">
    <property type="entry name" value="Lin1244_N"/>
    <property type="match status" value="1"/>
</dbReference>
<reference evidence="4 5" key="1">
    <citation type="submission" date="2018-06" db="EMBL/GenBank/DDBJ databases">
        <authorList>
            <consortium name="Pathogen Informatics"/>
            <person name="Doyle S."/>
        </authorList>
    </citation>
    <scope>NUCLEOTIDE SEQUENCE [LARGE SCALE GENOMIC DNA]</scope>
    <source>
        <strain evidence="4 5">NCTC12020</strain>
    </source>
</reference>
<evidence type="ECO:0000259" key="3">
    <source>
        <dbReference type="Pfam" id="PF14297"/>
    </source>
</evidence>
<dbReference type="EMBL" id="UHIO01000001">
    <property type="protein sequence ID" value="SUP42424.1"/>
    <property type="molecule type" value="Genomic_DNA"/>
</dbReference>
<dbReference type="InterPro" id="IPR006343">
    <property type="entry name" value="DnaB/C_C"/>
</dbReference>
<proteinExistence type="inferred from homology"/>
<dbReference type="Proteomes" id="UP000255367">
    <property type="component" value="Unassembled WGS sequence"/>
</dbReference>
<dbReference type="PANTHER" id="PTHR39196:SF1">
    <property type="entry name" value="PRIMOSOME, DNAD SUBUNIT"/>
    <property type="match status" value="1"/>
</dbReference>
<feature type="domain" description="DnaB/C C-terminal" evidence="2">
    <location>
        <begin position="196"/>
        <end position="250"/>
    </location>
</feature>
<sequence length="300" mass="34106">MSRPRKAGISYFPLDTDFFENKKVRRLTRAFGATATSVLVNLLCTIYKDKGYYMRWDDDTLAFVADELCLKVGTVREIVVKAIQVGFFNANMANLFGTDEGQAKGDYDGILTSVAIQEQYFDTCKRSKRSEVCYDARFLLISMKPYEKIINSGENLVNSGENLINSGESTQRKVKESKVYTTTSKDELSYLFNAYVENGFGTVSGLSKEMILDDVDTYCIEWCKAAMEVAITRNKRSWSYVRGILKRWQSEYNLSDKPWEVEAVGTHRQSIRIFKTATRAVSSNSDGTGYVDWANDPDHF</sequence>
<gene>
    <name evidence="4" type="ORF">NCTC12020_00853</name>
</gene>
<feature type="domain" description="Lin1244/Lin1753-like N-terminal" evidence="3">
    <location>
        <begin position="11"/>
        <end position="92"/>
    </location>
</feature>
<dbReference type="NCBIfam" id="TIGR01446">
    <property type="entry name" value="DnaD_dom"/>
    <property type="match status" value="1"/>
</dbReference>
<name>A0A380NLA5_9FIRM</name>
<dbReference type="OrthoDB" id="1047417at2"/>
<dbReference type="RefSeq" id="WP_115310063.1">
    <property type="nucleotide sequence ID" value="NZ_UHIO01000001.1"/>
</dbReference>
<dbReference type="Gene3D" id="1.10.10.630">
    <property type="entry name" value="DnaD domain-like"/>
    <property type="match status" value="1"/>
</dbReference>
<organism evidence="4 5">
    <name type="scientific">Veillonella criceti</name>
    <dbReference type="NCBI Taxonomy" id="103891"/>
    <lineage>
        <taxon>Bacteria</taxon>
        <taxon>Bacillati</taxon>
        <taxon>Bacillota</taxon>
        <taxon>Negativicutes</taxon>
        <taxon>Veillonellales</taxon>
        <taxon>Veillonellaceae</taxon>
        <taxon>Veillonella</taxon>
    </lineage>
</organism>
<dbReference type="InterPro" id="IPR025400">
    <property type="entry name" value="Lin1244/Lin1753-like_N"/>
</dbReference>
<evidence type="ECO:0000313" key="5">
    <source>
        <dbReference type="Proteomes" id="UP000255367"/>
    </source>
</evidence>
<dbReference type="SUPFAM" id="SSF158499">
    <property type="entry name" value="DnaD domain-like"/>
    <property type="match status" value="1"/>
</dbReference>
<dbReference type="InterPro" id="IPR034829">
    <property type="entry name" value="DnaD-like_sf"/>
</dbReference>
<evidence type="ECO:0000259" key="2">
    <source>
        <dbReference type="Pfam" id="PF07261"/>
    </source>
</evidence>